<evidence type="ECO:0000256" key="1">
    <source>
        <dbReference type="ARBA" id="ARBA00005187"/>
    </source>
</evidence>
<evidence type="ECO:0000256" key="11">
    <source>
        <dbReference type="PIRSR" id="PIRSR001589-3"/>
    </source>
</evidence>
<evidence type="ECO:0000259" key="12">
    <source>
        <dbReference type="PROSITE" id="PS51278"/>
    </source>
</evidence>
<dbReference type="HOGENOM" id="CLU_014658_3_1_11"/>
<organism evidence="13 16">
    <name type="scientific">Actinopolyspora erythraea</name>
    <dbReference type="NCBI Taxonomy" id="414996"/>
    <lineage>
        <taxon>Bacteria</taxon>
        <taxon>Bacillati</taxon>
        <taxon>Actinomycetota</taxon>
        <taxon>Actinomycetes</taxon>
        <taxon>Actinopolysporales</taxon>
        <taxon>Actinopolysporaceae</taxon>
        <taxon>Actinopolyspora</taxon>
    </lineage>
</organism>
<sequence>MCGICGTFAPDGRLDRTVAAAMNSRLLHRGPDETYSLDTPTLSMKLGRLSMTGLVDGWQPVEDRSGRFVAMTNGEVFNFEDLRRRFGDVRWANGVDVAVIPELVAHHGLEGLELIDGQFATVIHDRAENSLYLARDRFGICPMYYTVLDHRVHFCSELKSLVQCVPHMWRLDIGAVDQYLALGNIVAPRTLVEEVQAVPPGCVVRFSENSQETTRYWRYGEFAAVEDSVAGEDVRDRLQQSVRDRLRADVEIGSYLSGGFDSTALAMEAARVLEKPVKTFSAAFDNAALDEGPFQREVSEAVGSEHRRIQCNPADIASDFEKMVRYCCYPQRETYNVAAMMLSREVQQTGIKGVVSGEGADELFFGYDSYAFDSARKRSREACAENEQAWGRADFSWEVDWNKVALRRDRCLTRTAREAISGNEFWRNRLIPFAEHETRSLSHMQLRSIADVYVQLSGHLLGDHGDAMLMANSVEGRYPFLANSVVSLALQVRDSEKVSDFEGKACLKAAYADIVPQSVLQRAKQGFTAYELSTVVDESTWTSWRELVATSGIFSLDCLDDLNTNRTPDKWDPRLSLISISMVMDELGLKV</sequence>
<dbReference type="GO" id="GO:0004066">
    <property type="term" value="F:asparagine synthase (glutamine-hydrolyzing) activity"/>
    <property type="evidence" value="ECO:0007669"/>
    <property type="project" value="UniProtKB-EC"/>
</dbReference>
<feature type="site" description="Important for beta-aspartyl-AMP intermediate formation" evidence="11">
    <location>
        <position position="358"/>
    </location>
</feature>
<evidence type="ECO:0000256" key="7">
    <source>
        <dbReference type="ARBA" id="ARBA00022962"/>
    </source>
</evidence>
<dbReference type="PROSITE" id="PS51278">
    <property type="entry name" value="GATASE_TYPE_2"/>
    <property type="match status" value="1"/>
</dbReference>
<dbReference type="InterPro" id="IPR029055">
    <property type="entry name" value="Ntn_hydrolases_N"/>
</dbReference>
<comment type="pathway">
    <text evidence="1">Amino-acid biosynthesis; L-asparagine biosynthesis; L-asparagine from L-aspartate (L-Gln route): step 1/1.</text>
</comment>
<dbReference type="PANTHER" id="PTHR43284:SF1">
    <property type="entry name" value="ASPARAGINE SYNTHETASE"/>
    <property type="match status" value="1"/>
</dbReference>
<comment type="catalytic activity">
    <reaction evidence="8">
        <text>L-aspartate + L-glutamine + ATP + H2O = L-asparagine + L-glutamate + AMP + diphosphate + H(+)</text>
        <dbReference type="Rhea" id="RHEA:12228"/>
        <dbReference type="ChEBI" id="CHEBI:15377"/>
        <dbReference type="ChEBI" id="CHEBI:15378"/>
        <dbReference type="ChEBI" id="CHEBI:29985"/>
        <dbReference type="ChEBI" id="CHEBI:29991"/>
        <dbReference type="ChEBI" id="CHEBI:30616"/>
        <dbReference type="ChEBI" id="CHEBI:33019"/>
        <dbReference type="ChEBI" id="CHEBI:58048"/>
        <dbReference type="ChEBI" id="CHEBI:58359"/>
        <dbReference type="ChEBI" id="CHEBI:456215"/>
        <dbReference type="EC" id="6.3.5.4"/>
    </reaction>
</comment>
<dbReference type="eggNOG" id="COG0367">
    <property type="taxonomic scope" value="Bacteria"/>
</dbReference>
<keyword evidence="7 9" id="KW-0315">Glutamine amidotransferase</keyword>
<keyword evidence="5 10" id="KW-0067">ATP-binding</keyword>
<dbReference type="Gene3D" id="3.60.20.10">
    <property type="entry name" value="Glutamine Phosphoribosylpyrophosphate, subunit 1, domain 1"/>
    <property type="match status" value="1"/>
</dbReference>
<evidence type="ECO:0000256" key="3">
    <source>
        <dbReference type="ARBA" id="ARBA00012737"/>
    </source>
</evidence>
<evidence type="ECO:0000256" key="10">
    <source>
        <dbReference type="PIRSR" id="PIRSR001589-2"/>
    </source>
</evidence>
<evidence type="ECO:0000313" key="14">
    <source>
        <dbReference type="EMBL" id="KGI80560.1"/>
    </source>
</evidence>
<dbReference type="InterPro" id="IPR017932">
    <property type="entry name" value="GATase_2_dom"/>
</dbReference>
<dbReference type="InterPro" id="IPR033738">
    <property type="entry name" value="AsnB_N"/>
</dbReference>
<feature type="domain" description="Glutamine amidotransferase type-2" evidence="12">
    <location>
        <begin position="2"/>
        <end position="209"/>
    </location>
</feature>
<dbReference type="Pfam" id="PF00733">
    <property type="entry name" value="Asn_synthase"/>
    <property type="match status" value="1"/>
</dbReference>
<dbReference type="SUPFAM" id="SSF56235">
    <property type="entry name" value="N-terminal nucleophile aminohydrolases (Ntn hydrolases)"/>
    <property type="match status" value="1"/>
</dbReference>
<accession>A0A099D5F5</accession>
<keyword evidence="4 10" id="KW-0547">Nucleotide-binding</keyword>
<keyword evidence="6 9" id="KW-0061">Asparagine biosynthesis</keyword>
<protein>
    <recommendedName>
        <fullName evidence="3">asparagine synthase (glutamine-hydrolyzing)</fullName>
        <ecNumber evidence="3">6.3.5.4</ecNumber>
    </recommendedName>
</protein>
<dbReference type="Gene3D" id="3.40.50.620">
    <property type="entry name" value="HUPs"/>
    <property type="match status" value="1"/>
</dbReference>
<evidence type="ECO:0000256" key="2">
    <source>
        <dbReference type="ARBA" id="ARBA00005752"/>
    </source>
</evidence>
<dbReference type="EMBL" id="CP022752">
    <property type="protein sequence ID" value="ASU79104.1"/>
    <property type="molecule type" value="Genomic_DNA"/>
</dbReference>
<evidence type="ECO:0000256" key="9">
    <source>
        <dbReference type="PIRSR" id="PIRSR001589-1"/>
    </source>
</evidence>
<dbReference type="GO" id="GO:0005829">
    <property type="term" value="C:cytosol"/>
    <property type="evidence" value="ECO:0007669"/>
    <property type="project" value="TreeGrafter"/>
</dbReference>
<dbReference type="PANTHER" id="PTHR43284">
    <property type="entry name" value="ASPARAGINE SYNTHETASE (GLUTAMINE-HYDROLYZING)"/>
    <property type="match status" value="1"/>
</dbReference>
<dbReference type="KEGG" id="aey:CDG81_13320"/>
<evidence type="ECO:0000256" key="8">
    <source>
        <dbReference type="ARBA" id="ARBA00048741"/>
    </source>
</evidence>
<dbReference type="PIRSF" id="PIRSF001589">
    <property type="entry name" value="Asn_synthetase_glu-h"/>
    <property type="match status" value="1"/>
</dbReference>
<dbReference type="EC" id="6.3.5.4" evidence="3"/>
<dbReference type="EMBL" id="JPMV01000030">
    <property type="protein sequence ID" value="KGI80560.1"/>
    <property type="molecule type" value="Genomic_DNA"/>
</dbReference>
<dbReference type="SUPFAM" id="SSF52402">
    <property type="entry name" value="Adenine nucleotide alpha hydrolases-like"/>
    <property type="match status" value="1"/>
</dbReference>
<dbReference type="InterPro" id="IPR001962">
    <property type="entry name" value="Asn_synthase"/>
</dbReference>
<dbReference type="RefSeq" id="WP_043575069.1">
    <property type="nucleotide sequence ID" value="NZ_CP022752.1"/>
</dbReference>
<evidence type="ECO:0000256" key="5">
    <source>
        <dbReference type="ARBA" id="ARBA00022840"/>
    </source>
</evidence>
<evidence type="ECO:0000313" key="13">
    <source>
        <dbReference type="EMBL" id="ASU79104.1"/>
    </source>
</evidence>
<gene>
    <name evidence="13" type="primary">asnB</name>
    <name evidence="13" type="ORF">CDG81_13320</name>
    <name evidence="14" type="ORF">IL38_16485</name>
</gene>
<dbReference type="Proteomes" id="UP000029737">
    <property type="component" value="Unassembled WGS sequence"/>
</dbReference>
<evidence type="ECO:0000256" key="6">
    <source>
        <dbReference type="ARBA" id="ARBA00022888"/>
    </source>
</evidence>
<name>A0A099D5F5_9ACTN</name>
<dbReference type="NCBIfam" id="TIGR01536">
    <property type="entry name" value="asn_synth_AEB"/>
    <property type="match status" value="1"/>
</dbReference>
<keyword evidence="9" id="KW-0028">Amino-acid biosynthesis</keyword>
<dbReference type="Proteomes" id="UP000215043">
    <property type="component" value="Chromosome"/>
</dbReference>
<dbReference type="InterPro" id="IPR014729">
    <property type="entry name" value="Rossmann-like_a/b/a_fold"/>
</dbReference>
<dbReference type="InterPro" id="IPR006426">
    <property type="entry name" value="Asn_synth_AEB"/>
</dbReference>
<evidence type="ECO:0000313" key="15">
    <source>
        <dbReference type="Proteomes" id="UP000029737"/>
    </source>
</evidence>
<proteinExistence type="inferred from homology"/>
<dbReference type="OrthoDB" id="9763290at2"/>
<dbReference type="GO" id="GO:0006529">
    <property type="term" value="P:asparagine biosynthetic process"/>
    <property type="evidence" value="ECO:0007669"/>
    <property type="project" value="UniProtKB-KW"/>
</dbReference>
<reference evidence="13 16" key="2">
    <citation type="submission" date="2017-08" db="EMBL/GenBank/DDBJ databases">
        <title>The complete genome sequence of moderately halophilic actinomycete Actinopolyspora erythraea YIM 90600, the producer of novel erythromycin, novel actinopolysporins A-C and tubercidin.</title>
        <authorList>
            <person name="Yin M."/>
            <person name="Tang S."/>
        </authorList>
    </citation>
    <scope>NUCLEOTIDE SEQUENCE [LARGE SCALE GENOMIC DNA]</scope>
    <source>
        <strain evidence="13 16">YIM 90600</strain>
    </source>
</reference>
<feature type="binding site" evidence="10">
    <location>
        <begin position="356"/>
        <end position="357"/>
    </location>
    <ligand>
        <name>ATP</name>
        <dbReference type="ChEBI" id="CHEBI:30616"/>
    </ligand>
</feature>
<feature type="binding site" evidence="10">
    <location>
        <position position="96"/>
    </location>
    <ligand>
        <name>L-glutamine</name>
        <dbReference type="ChEBI" id="CHEBI:58359"/>
    </ligand>
</feature>
<dbReference type="InterPro" id="IPR051786">
    <property type="entry name" value="ASN_synthetase/amidase"/>
</dbReference>
<dbReference type="GO" id="GO:0005524">
    <property type="term" value="F:ATP binding"/>
    <property type="evidence" value="ECO:0007669"/>
    <property type="project" value="UniProtKB-KW"/>
</dbReference>
<keyword evidence="15" id="KW-1185">Reference proteome</keyword>
<dbReference type="CDD" id="cd00712">
    <property type="entry name" value="AsnB"/>
    <property type="match status" value="1"/>
</dbReference>
<reference evidence="14 15" key="1">
    <citation type="journal article" date="2014" name="PLoS ONE">
        <title>Identification and Characterization of a New Erythromycin Biosynthetic Gene Cluster in Actinopolyspora erythraea YIM90600, a Novel Erythronolide-Producing Halophilic Actinomycete Isolated from Salt Field.</title>
        <authorList>
            <person name="Chen D."/>
            <person name="Feng J."/>
            <person name="Huang L."/>
            <person name="Zhang Q."/>
            <person name="Wu J."/>
            <person name="Zhu X."/>
            <person name="Duan Y."/>
            <person name="Xu Z."/>
        </authorList>
    </citation>
    <scope>NUCLEOTIDE SEQUENCE [LARGE SCALE GENOMIC DNA]</scope>
    <source>
        <strain evidence="14 15">YIM90600</strain>
    </source>
</reference>
<dbReference type="CDD" id="cd01991">
    <property type="entry name" value="Asn_synthase_B_C"/>
    <property type="match status" value="1"/>
</dbReference>
<dbReference type="Pfam" id="PF13537">
    <property type="entry name" value="GATase_7"/>
    <property type="match status" value="1"/>
</dbReference>
<evidence type="ECO:0000313" key="16">
    <source>
        <dbReference type="Proteomes" id="UP000215043"/>
    </source>
</evidence>
<dbReference type="AlphaFoldDB" id="A0A099D5F5"/>
<feature type="active site" description="For GATase activity" evidence="9">
    <location>
        <position position="2"/>
    </location>
</feature>
<evidence type="ECO:0000256" key="4">
    <source>
        <dbReference type="ARBA" id="ARBA00022741"/>
    </source>
</evidence>
<comment type="similarity">
    <text evidence="2">Belongs to the asparagine synthetase family.</text>
</comment>